<dbReference type="PROSITE" id="PS01174">
    <property type="entry name" value="LIPASE_GDXG_SER"/>
    <property type="match status" value="1"/>
</dbReference>
<dbReference type="PATRIC" id="fig|1132509.6.peg.1368"/>
<dbReference type="InterPro" id="IPR002168">
    <property type="entry name" value="Lipase_GDXG_HIS_AS"/>
</dbReference>
<dbReference type="FunFam" id="3.40.50.1820:FF:000089">
    <property type="entry name" value="Alpha/beta hydrolase"/>
    <property type="match status" value="1"/>
</dbReference>
<dbReference type="PANTHER" id="PTHR48081:SF8">
    <property type="entry name" value="ALPHA_BETA HYDROLASE FOLD-3 DOMAIN-CONTAINING PROTEIN-RELATED"/>
    <property type="match status" value="1"/>
</dbReference>
<keyword evidence="6" id="KW-1185">Reference proteome</keyword>
<organism evidence="5 6">
    <name type="scientific">Halococcus hamelinensis 100A6</name>
    <dbReference type="NCBI Taxonomy" id="1132509"/>
    <lineage>
        <taxon>Archaea</taxon>
        <taxon>Methanobacteriati</taxon>
        <taxon>Methanobacteriota</taxon>
        <taxon>Stenosarchaea group</taxon>
        <taxon>Halobacteria</taxon>
        <taxon>Halobacteriales</taxon>
        <taxon>Halococcaceae</taxon>
        <taxon>Halococcus</taxon>
    </lineage>
</organism>
<dbReference type="PROSITE" id="PS01173">
    <property type="entry name" value="LIPASE_GDXG_HIS"/>
    <property type="match status" value="1"/>
</dbReference>
<protein>
    <submittedName>
        <fullName evidence="5">Triacylglycerol lipase</fullName>
    </submittedName>
</protein>
<name>M0M254_9EURY</name>
<evidence type="ECO:0000256" key="1">
    <source>
        <dbReference type="ARBA" id="ARBA00010515"/>
    </source>
</evidence>
<dbReference type="RefSeq" id="WP_007691849.1">
    <property type="nucleotide sequence ID" value="NZ_AOMB01000015.1"/>
</dbReference>
<accession>M0M254</accession>
<feature type="domain" description="Alpha/beta hydrolase fold-3" evidence="4">
    <location>
        <begin position="81"/>
        <end position="285"/>
    </location>
</feature>
<feature type="compositionally biased region" description="Basic and acidic residues" evidence="3">
    <location>
        <begin position="1"/>
        <end position="21"/>
    </location>
</feature>
<dbReference type="PANTHER" id="PTHR48081">
    <property type="entry name" value="AB HYDROLASE SUPERFAMILY PROTEIN C4A8.06C"/>
    <property type="match status" value="1"/>
</dbReference>
<comment type="caution">
    <text evidence="5">The sequence shown here is derived from an EMBL/GenBank/DDBJ whole genome shotgun (WGS) entry which is preliminary data.</text>
</comment>
<comment type="similarity">
    <text evidence="1">Belongs to the 'GDXG' lipolytic enzyme family.</text>
</comment>
<dbReference type="InterPro" id="IPR050300">
    <property type="entry name" value="GDXG_lipolytic_enzyme"/>
</dbReference>
<evidence type="ECO:0000256" key="3">
    <source>
        <dbReference type="SAM" id="MobiDB-lite"/>
    </source>
</evidence>
<dbReference type="Pfam" id="PF07859">
    <property type="entry name" value="Abhydrolase_3"/>
    <property type="match status" value="1"/>
</dbReference>
<dbReference type="SUPFAM" id="SSF53474">
    <property type="entry name" value="alpha/beta-Hydrolases"/>
    <property type="match status" value="1"/>
</dbReference>
<dbReference type="Gene3D" id="3.40.50.1820">
    <property type="entry name" value="alpha/beta hydrolase"/>
    <property type="match status" value="1"/>
</dbReference>
<evidence type="ECO:0000259" key="4">
    <source>
        <dbReference type="Pfam" id="PF07859"/>
    </source>
</evidence>
<dbReference type="InterPro" id="IPR033140">
    <property type="entry name" value="Lipase_GDXG_put_SER_AS"/>
</dbReference>
<dbReference type="InterPro" id="IPR029058">
    <property type="entry name" value="AB_hydrolase_fold"/>
</dbReference>
<gene>
    <name evidence="5" type="ORF">C447_05977</name>
</gene>
<dbReference type="AlphaFoldDB" id="M0M254"/>
<evidence type="ECO:0000256" key="2">
    <source>
        <dbReference type="ARBA" id="ARBA00022801"/>
    </source>
</evidence>
<reference evidence="5 6" key="1">
    <citation type="journal article" date="2014" name="PLoS Genet.">
        <title>Phylogenetically driven sequencing of extremely halophilic archaea reveals strategies for static and dynamic osmo-response.</title>
        <authorList>
            <person name="Becker E.A."/>
            <person name="Seitzer P.M."/>
            <person name="Tritt A."/>
            <person name="Larsen D."/>
            <person name="Krusor M."/>
            <person name="Yao A.I."/>
            <person name="Wu D."/>
            <person name="Madern D."/>
            <person name="Eisen J.A."/>
            <person name="Darling A.E."/>
            <person name="Facciotti M.T."/>
        </authorList>
    </citation>
    <scope>NUCLEOTIDE SEQUENCE [LARGE SCALE GENOMIC DNA]</scope>
    <source>
        <strain evidence="5 6">100A6</strain>
    </source>
</reference>
<dbReference type="eggNOG" id="arCOG02638">
    <property type="taxonomic scope" value="Archaea"/>
</dbReference>
<dbReference type="InterPro" id="IPR013094">
    <property type="entry name" value="AB_hydrolase_3"/>
</dbReference>
<keyword evidence="2" id="KW-0378">Hydrolase</keyword>
<evidence type="ECO:0000313" key="6">
    <source>
        <dbReference type="Proteomes" id="UP000011566"/>
    </source>
</evidence>
<feature type="region of interest" description="Disordered" evidence="3">
    <location>
        <begin position="1"/>
        <end position="22"/>
    </location>
</feature>
<dbReference type="GO" id="GO:0016787">
    <property type="term" value="F:hydrolase activity"/>
    <property type="evidence" value="ECO:0007669"/>
    <property type="project" value="UniProtKB-KW"/>
</dbReference>
<dbReference type="Proteomes" id="UP000011566">
    <property type="component" value="Unassembled WGS sequence"/>
</dbReference>
<evidence type="ECO:0000313" key="5">
    <source>
        <dbReference type="EMBL" id="EMA39781.1"/>
    </source>
</evidence>
<dbReference type="EMBL" id="AOMB01000015">
    <property type="protein sequence ID" value="EMA39781.1"/>
    <property type="molecule type" value="Genomic_DNA"/>
</dbReference>
<sequence length="315" mass="34002">MQADEIHPQAKAAVERQDRFSLPHSRRATPALRFVSRVTMRIRNRHNPHVGTVTDLTIPGPAGDLDARLYRPDGDGPHPTVVFFHGGGFVFGDIATHDWLCRHLVRESGCAVLSVDYRLAPEHPFPAAVEDAYAATEWAAANPEALDATGELAVAGDSAGGNLAAVVALLAADRDGPAIDHQALLYPGVGFDDEHPSMQDHAGIVLSEADMEWFNECYFVNDIHMRNPYADPINAADLSGVAPATVVTAGFDPLRDGGRAYAERLVRDGVSTRYENYADMVHGFMTMREVDRAREAIAAVADDLAGALVGDRAVE</sequence>
<proteinExistence type="inferred from homology"/>
<dbReference type="OrthoDB" id="33195at2157"/>